<organism evidence="2 3">
    <name type="scientific">Desulfofustis glycolicus DSM 9705</name>
    <dbReference type="NCBI Taxonomy" id="1121409"/>
    <lineage>
        <taxon>Bacteria</taxon>
        <taxon>Pseudomonadati</taxon>
        <taxon>Thermodesulfobacteriota</taxon>
        <taxon>Desulfobulbia</taxon>
        <taxon>Desulfobulbales</taxon>
        <taxon>Desulfocapsaceae</taxon>
        <taxon>Desulfofustis</taxon>
    </lineage>
</organism>
<accession>A0A1M5VQH5</accession>
<protein>
    <submittedName>
        <fullName evidence="2">PilZ domain-containing protein</fullName>
    </submittedName>
</protein>
<dbReference type="SUPFAM" id="SSF141371">
    <property type="entry name" value="PilZ domain-like"/>
    <property type="match status" value="1"/>
</dbReference>
<dbReference type="Pfam" id="PF07238">
    <property type="entry name" value="PilZ"/>
    <property type="match status" value="1"/>
</dbReference>
<dbReference type="AlphaFoldDB" id="A0A1M5VQH5"/>
<sequence>MQQKSKRNALRYQISPRQITYERDEQSGEATLVNISTAGLLVELSTLPVQLDDEISITLSCFKQRSPTESLTFKARIVRVDFDEFAASFIDTTREQTAFLLRLLAQEKRNGNTVESGVRLDMLTNF</sequence>
<dbReference type="InterPro" id="IPR009875">
    <property type="entry name" value="PilZ_domain"/>
</dbReference>
<proteinExistence type="predicted"/>
<dbReference type="RefSeq" id="WP_073375362.1">
    <property type="nucleotide sequence ID" value="NZ_FQXS01000009.1"/>
</dbReference>
<dbReference type="GO" id="GO:0035438">
    <property type="term" value="F:cyclic-di-GMP binding"/>
    <property type="evidence" value="ECO:0007669"/>
    <property type="project" value="InterPro"/>
</dbReference>
<dbReference type="EMBL" id="FQXS01000009">
    <property type="protein sequence ID" value="SHH77495.1"/>
    <property type="molecule type" value="Genomic_DNA"/>
</dbReference>
<dbReference type="Gene3D" id="2.40.10.220">
    <property type="entry name" value="predicted glycosyltransferase like domains"/>
    <property type="match status" value="1"/>
</dbReference>
<gene>
    <name evidence="2" type="ORF">SAMN02745124_01818</name>
</gene>
<dbReference type="Proteomes" id="UP000184139">
    <property type="component" value="Unassembled WGS sequence"/>
</dbReference>
<keyword evidence="3" id="KW-1185">Reference proteome</keyword>
<feature type="domain" description="PilZ" evidence="1">
    <location>
        <begin position="6"/>
        <end position="106"/>
    </location>
</feature>
<name>A0A1M5VQH5_9BACT</name>
<reference evidence="2 3" key="1">
    <citation type="submission" date="2016-11" db="EMBL/GenBank/DDBJ databases">
        <authorList>
            <person name="Jaros S."/>
            <person name="Januszkiewicz K."/>
            <person name="Wedrychowicz H."/>
        </authorList>
    </citation>
    <scope>NUCLEOTIDE SEQUENCE [LARGE SCALE GENOMIC DNA]</scope>
    <source>
        <strain evidence="2 3">DSM 9705</strain>
    </source>
</reference>
<evidence type="ECO:0000313" key="3">
    <source>
        <dbReference type="Proteomes" id="UP000184139"/>
    </source>
</evidence>
<evidence type="ECO:0000259" key="1">
    <source>
        <dbReference type="Pfam" id="PF07238"/>
    </source>
</evidence>
<evidence type="ECO:0000313" key="2">
    <source>
        <dbReference type="EMBL" id="SHH77495.1"/>
    </source>
</evidence>